<dbReference type="InterPro" id="IPR051052">
    <property type="entry name" value="Diverse_substrate_MTase"/>
</dbReference>
<evidence type="ECO:0000256" key="3">
    <source>
        <dbReference type="ARBA" id="ARBA00022679"/>
    </source>
</evidence>
<evidence type="ECO:0000313" key="5">
    <source>
        <dbReference type="EMBL" id="KKK55318.1"/>
    </source>
</evidence>
<dbReference type="GO" id="GO:0032259">
    <property type="term" value="P:methylation"/>
    <property type="evidence" value="ECO:0007669"/>
    <property type="project" value="UniProtKB-KW"/>
</dbReference>
<evidence type="ECO:0000256" key="1">
    <source>
        <dbReference type="ARBA" id="ARBA00008361"/>
    </source>
</evidence>
<name>A0A0F8WFE8_9ZZZZ</name>
<organism evidence="5">
    <name type="scientific">marine sediment metagenome</name>
    <dbReference type="NCBI Taxonomy" id="412755"/>
    <lineage>
        <taxon>unclassified sequences</taxon>
        <taxon>metagenomes</taxon>
        <taxon>ecological metagenomes</taxon>
    </lineage>
</organism>
<accession>A0A0F8WFE8</accession>
<comment type="similarity">
    <text evidence="1">Belongs to the methyltransferase superfamily.</text>
</comment>
<dbReference type="Pfam" id="PF08241">
    <property type="entry name" value="Methyltransf_11"/>
    <property type="match status" value="1"/>
</dbReference>
<proteinExistence type="inferred from homology"/>
<evidence type="ECO:0000259" key="4">
    <source>
        <dbReference type="Pfam" id="PF08241"/>
    </source>
</evidence>
<dbReference type="CDD" id="cd02440">
    <property type="entry name" value="AdoMet_MTases"/>
    <property type="match status" value="1"/>
</dbReference>
<keyword evidence="2" id="KW-0489">Methyltransferase</keyword>
<feature type="domain" description="Methyltransferase type 11" evidence="4">
    <location>
        <begin position="42"/>
        <end position="133"/>
    </location>
</feature>
<dbReference type="EMBL" id="LAZR01065551">
    <property type="protein sequence ID" value="KKK55318.1"/>
    <property type="molecule type" value="Genomic_DNA"/>
</dbReference>
<protein>
    <recommendedName>
        <fullName evidence="4">Methyltransferase type 11 domain-containing protein</fullName>
    </recommendedName>
</protein>
<reference evidence="5" key="1">
    <citation type="journal article" date="2015" name="Nature">
        <title>Complex archaea that bridge the gap between prokaryotes and eukaryotes.</title>
        <authorList>
            <person name="Spang A."/>
            <person name="Saw J.H."/>
            <person name="Jorgensen S.L."/>
            <person name="Zaremba-Niedzwiedzka K."/>
            <person name="Martijn J."/>
            <person name="Lind A.E."/>
            <person name="van Eijk R."/>
            <person name="Schleper C."/>
            <person name="Guy L."/>
            <person name="Ettema T.J."/>
        </authorList>
    </citation>
    <scope>NUCLEOTIDE SEQUENCE</scope>
</reference>
<dbReference type="InterPro" id="IPR013216">
    <property type="entry name" value="Methyltransf_11"/>
</dbReference>
<comment type="caution">
    <text evidence="5">The sequence shown here is derived from an EMBL/GenBank/DDBJ whole genome shotgun (WGS) entry which is preliminary data.</text>
</comment>
<dbReference type="AlphaFoldDB" id="A0A0F8WFE8"/>
<gene>
    <name evidence="5" type="ORF">LCGC14_3075760</name>
</gene>
<dbReference type="GO" id="GO:0008757">
    <property type="term" value="F:S-adenosylmethionine-dependent methyltransferase activity"/>
    <property type="evidence" value="ECO:0007669"/>
    <property type="project" value="InterPro"/>
</dbReference>
<dbReference type="SUPFAM" id="SSF53335">
    <property type="entry name" value="S-adenosyl-L-methionine-dependent methyltransferases"/>
    <property type="match status" value="1"/>
</dbReference>
<dbReference type="InterPro" id="IPR029063">
    <property type="entry name" value="SAM-dependent_MTases_sf"/>
</dbReference>
<dbReference type="PANTHER" id="PTHR44942:SF4">
    <property type="entry name" value="METHYLTRANSFERASE TYPE 11 DOMAIN-CONTAINING PROTEIN"/>
    <property type="match status" value="1"/>
</dbReference>
<evidence type="ECO:0000256" key="2">
    <source>
        <dbReference type="ARBA" id="ARBA00022603"/>
    </source>
</evidence>
<sequence>MSFFSLERVAQGYANCRPYFHPLVMQKIRQYIGLEGKASNALDVGCGSGLSTLALKELAEQVAGIDNSQEMIAVAETVQDDSIAYYHSPAENLPFDNELFDLITVCGALNWIDRTRFFPEAIRVLKEQGWLIVYDNSITEHMRENSEYTAWYQEQYLSRYPKPPRDERPLTQSECELCGLHFANSEQYTNEVALSLDEYIAFTLTQSNVIAATDMDSKKLAEAKKWMQATLEPVIPGDKGTFLFRGYIWYLHRAVG</sequence>
<dbReference type="PANTHER" id="PTHR44942">
    <property type="entry name" value="METHYLTRANSF_11 DOMAIN-CONTAINING PROTEIN"/>
    <property type="match status" value="1"/>
</dbReference>
<keyword evidence="3" id="KW-0808">Transferase</keyword>
<dbReference type="Gene3D" id="3.40.50.150">
    <property type="entry name" value="Vaccinia Virus protein VP39"/>
    <property type="match status" value="1"/>
</dbReference>